<dbReference type="SUPFAM" id="SSF52151">
    <property type="entry name" value="FabD/lysophospholipase-like"/>
    <property type="match status" value="1"/>
</dbReference>
<accession>A0A8J2SVR6</accession>
<evidence type="ECO:0000256" key="3">
    <source>
        <dbReference type="ARBA" id="ARBA00023098"/>
    </source>
</evidence>
<dbReference type="PROSITE" id="PS51635">
    <property type="entry name" value="PNPLA"/>
    <property type="match status" value="1"/>
</dbReference>
<comment type="caution">
    <text evidence="4">Lacks conserved residue(s) required for the propagation of feature annotation.</text>
</comment>
<dbReference type="AlphaFoldDB" id="A0A8J2SVR6"/>
<gene>
    <name evidence="6" type="ORF">PECAL_4P10110</name>
</gene>
<sequence length="268" mass="28260">MRYLPAIAVAAAASVPSAASVPPAASVRAPVDIVLSSGFLCFSRHCGFLDALQQSQLSVAAYVGTSSGALAASMAAAGADADAVAEELSRTRPLASCRPSVTPWRGAFSTRALRKRISRVLPATFEELGKPLGVGVYDRETGEPRLVTSGDLPRAVAASCAVPGLFAPVRLDDGALYLDGGAVDRTFLALHKAWRPERRAVCHLVKNDGVELVQRDGIIDGVYVVKTPRANAKLWGLGDFEGERKAAEELSKRSLAALANLDRIILNK</sequence>
<dbReference type="Gene3D" id="3.40.1090.10">
    <property type="entry name" value="Cytosolic phospholipase A2 catalytic domain"/>
    <property type="match status" value="2"/>
</dbReference>
<feature type="active site" description="Proton acceptor" evidence="4">
    <location>
        <position position="179"/>
    </location>
</feature>
<evidence type="ECO:0000256" key="1">
    <source>
        <dbReference type="ARBA" id="ARBA00022801"/>
    </source>
</evidence>
<keyword evidence="2 4" id="KW-0442">Lipid degradation</keyword>
<organism evidence="6 7">
    <name type="scientific">Pelagomonas calceolata</name>
    <dbReference type="NCBI Taxonomy" id="35677"/>
    <lineage>
        <taxon>Eukaryota</taxon>
        <taxon>Sar</taxon>
        <taxon>Stramenopiles</taxon>
        <taxon>Ochrophyta</taxon>
        <taxon>Pelagophyceae</taxon>
        <taxon>Pelagomonadales</taxon>
        <taxon>Pelagomonadaceae</taxon>
        <taxon>Pelagomonas</taxon>
    </lineage>
</organism>
<evidence type="ECO:0000256" key="4">
    <source>
        <dbReference type="PROSITE-ProRule" id="PRU01161"/>
    </source>
</evidence>
<feature type="active site" description="Nucleophile" evidence="4">
    <location>
        <position position="66"/>
    </location>
</feature>
<dbReference type="GO" id="GO:0016042">
    <property type="term" value="P:lipid catabolic process"/>
    <property type="evidence" value="ECO:0007669"/>
    <property type="project" value="UniProtKB-UniRule"/>
</dbReference>
<feature type="short sequence motif" description="DGA/G" evidence="4">
    <location>
        <begin position="179"/>
        <end position="181"/>
    </location>
</feature>
<evidence type="ECO:0000256" key="2">
    <source>
        <dbReference type="ARBA" id="ARBA00022963"/>
    </source>
</evidence>
<dbReference type="Proteomes" id="UP000789595">
    <property type="component" value="Unassembled WGS sequence"/>
</dbReference>
<dbReference type="EMBL" id="CAKKNE010000004">
    <property type="protein sequence ID" value="CAH0373774.1"/>
    <property type="molecule type" value="Genomic_DNA"/>
</dbReference>
<dbReference type="GO" id="GO:0052689">
    <property type="term" value="F:carboxylic ester hydrolase activity"/>
    <property type="evidence" value="ECO:0007669"/>
    <property type="project" value="UniProtKB-ARBA"/>
</dbReference>
<evidence type="ECO:0000259" key="5">
    <source>
        <dbReference type="PROSITE" id="PS51635"/>
    </source>
</evidence>
<comment type="caution">
    <text evidence="6">The sequence shown here is derived from an EMBL/GenBank/DDBJ whole genome shotgun (WGS) entry which is preliminary data.</text>
</comment>
<keyword evidence="1 4" id="KW-0378">Hydrolase</keyword>
<keyword evidence="7" id="KW-1185">Reference proteome</keyword>
<dbReference type="Pfam" id="PF01734">
    <property type="entry name" value="Patatin"/>
    <property type="match status" value="1"/>
</dbReference>
<dbReference type="PANTHER" id="PTHR14226">
    <property type="entry name" value="NEUROPATHY TARGET ESTERASE/SWISS CHEESE D.MELANOGASTER"/>
    <property type="match status" value="1"/>
</dbReference>
<dbReference type="InterPro" id="IPR016035">
    <property type="entry name" value="Acyl_Trfase/lysoPLipase"/>
</dbReference>
<evidence type="ECO:0000313" key="7">
    <source>
        <dbReference type="Proteomes" id="UP000789595"/>
    </source>
</evidence>
<protein>
    <recommendedName>
        <fullName evidence="5">PNPLA domain-containing protein</fullName>
    </recommendedName>
</protein>
<proteinExistence type="predicted"/>
<dbReference type="PANTHER" id="PTHR14226:SF29">
    <property type="entry name" value="NEUROPATHY TARGET ESTERASE SWS"/>
    <property type="match status" value="1"/>
</dbReference>
<feature type="short sequence motif" description="GXSXG" evidence="4">
    <location>
        <begin position="64"/>
        <end position="68"/>
    </location>
</feature>
<name>A0A8J2SVR6_9STRA</name>
<dbReference type="InterPro" id="IPR050301">
    <property type="entry name" value="NTE"/>
</dbReference>
<reference evidence="6" key="1">
    <citation type="submission" date="2021-11" db="EMBL/GenBank/DDBJ databases">
        <authorList>
            <consortium name="Genoscope - CEA"/>
            <person name="William W."/>
        </authorList>
    </citation>
    <scope>NUCLEOTIDE SEQUENCE</scope>
</reference>
<feature type="domain" description="PNPLA" evidence="5">
    <location>
        <begin position="33"/>
        <end position="192"/>
    </location>
</feature>
<evidence type="ECO:0000313" key="6">
    <source>
        <dbReference type="EMBL" id="CAH0373774.1"/>
    </source>
</evidence>
<dbReference type="OrthoDB" id="566541at2759"/>
<dbReference type="GO" id="GO:0016298">
    <property type="term" value="F:lipase activity"/>
    <property type="evidence" value="ECO:0007669"/>
    <property type="project" value="UniProtKB-ARBA"/>
</dbReference>
<keyword evidence="3 4" id="KW-0443">Lipid metabolism</keyword>
<dbReference type="InterPro" id="IPR002641">
    <property type="entry name" value="PNPLA_dom"/>
</dbReference>